<dbReference type="OrthoDB" id="8685152at2"/>
<evidence type="ECO:0008006" key="4">
    <source>
        <dbReference type="Google" id="ProtNLM"/>
    </source>
</evidence>
<dbReference type="Proteomes" id="UP000315303">
    <property type="component" value="Unassembled WGS sequence"/>
</dbReference>
<dbReference type="RefSeq" id="WP_140605201.1">
    <property type="nucleotide sequence ID" value="NZ_SAWY01000038.1"/>
</dbReference>
<organism evidence="2 3">
    <name type="scientific">Litorilituus lipolyticus</name>
    <dbReference type="NCBI Taxonomy" id="2491017"/>
    <lineage>
        <taxon>Bacteria</taxon>
        <taxon>Pseudomonadati</taxon>
        <taxon>Pseudomonadota</taxon>
        <taxon>Gammaproteobacteria</taxon>
        <taxon>Alteromonadales</taxon>
        <taxon>Colwelliaceae</taxon>
        <taxon>Litorilituus</taxon>
    </lineage>
</organism>
<feature type="transmembrane region" description="Helical" evidence="1">
    <location>
        <begin position="50"/>
        <end position="70"/>
    </location>
</feature>
<evidence type="ECO:0000313" key="2">
    <source>
        <dbReference type="EMBL" id="TPH12814.1"/>
    </source>
</evidence>
<keyword evidence="1" id="KW-0472">Membrane</keyword>
<evidence type="ECO:0000313" key="3">
    <source>
        <dbReference type="Proteomes" id="UP000315303"/>
    </source>
</evidence>
<comment type="caution">
    <text evidence="2">The sequence shown here is derived from an EMBL/GenBank/DDBJ whole genome shotgun (WGS) entry which is preliminary data.</text>
</comment>
<keyword evidence="3" id="KW-1185">Reference proteome</keyword>
<feature type="transmembrane region" description="Helical" evidence="1">
    <location>
        <begin position="82"/>
        <end position="103"/>
    </location>
</feature>
<accession>A0A502KNK3</accession>
<name>A0A502KNK3_9GAMM</name>
<protein>
    <recommendedName>
        <fullName evidence="4">Zinc ribbon domain-containing protein</fullName>
    </recommendedName>
</protein>
<keyword evidence="1" id="KW-0812">Transmembrane</keyword>
<proteinExistence type="predicted"/>
<gene>
    <name evidence="2" type="ORF">EPA86_15440</name>
</gene>
<sequence>MAVISCPGCKKKISDKAKVCSHCQLDLQGLDADKMSTLKKIDRINKAQRLMNYSFIAMILFCGGFFMMYFDNVEPGSFRHNIAIGCAAIGFIMYIVIRVMLLFTKRKSN</sequence>
<evidence type="ECO:0000256" key="1">
    <source>
        <dbReference type="SAM" id="Phobius"/>
    </source>
</evidence>
<reference evidence="2 3" key="1">
    <citation type="submission" date="2019-01" db="EMBL/GenBank/DDBJ databases">
        <title>Litorilituus lipolytica sp. nov., isolated from intertidal sand of the Yellow Sea in China.</title>
        <authorList>
            <person name="Liu A."/>
        </authorList>
    </citation>
    <scope>NUCLEOTIDE SEQUENCE [LARGE SCALE GENOMIC DNA]</scope>
    <source>
        <strain evidence="2 3">RZ04</strain>
    </source>
</reference>
<dbReference type="AlphaFoldDB" id="A0A502KNK3"/>
<dbReference type="EMBL" id="SAWY01000038">
    <property type="protein sequence ID" value="TPH12814.1"/>
    <property type="molecule type" value="Genomic_DNA"/>
</dbReference>
<keyword evidence="1" id="KW-1133">Transmembrane helix</keyword>